<feature type="transmembrane region" description="Helical" evidence="1">
    <location>
        <begin position="274"/>
        <end position="295"/>
    </location>
</feature>
<proteinExistence type="predicted"/>
<dbReference type="AlphaFoldDB" id="A0AA40EGA6"/>
<dbReference type="Proteomes" id="UP001172159">
    <property type="component" value="Unassembled WGS sequence"/>
</dbReference>
<sequence>MARGLKSGSYISDAPLVFAVSAIVEGLVTLALASIFVFSILRISTRSRPIWYFYATMSTLFIGYTLRMASFSVYAYYDKPEVYLSFEDRYLFMLLSAKRLEPVARLFRHLGAALCSVTLVELGQRYIWGSNQRTPLQIGRAAVWTSAGVASALALTHCILAQREIDPDLMAVERLGLPRVPRLDEVFNGNRVVAVVICAALLVLFAGGIAVLGMAIYASCITPGEEKRAAASVDISLMLVVASVILVIVRGWNMAEVHLLLNPYRRVQSKHMDWWYWCELVLDRVATSLILLLVYNIGKKASVLDTQ</sequence>
<evidence type="ECO:0000313" key="3">
    <source>
        <dbReference type="Proteomes" id="UP001172159"/>
    </source>
</evidence>
<gene>
    <name evidence="2" type="ORF">B0T21DRAFT_364911</name>
</gene>
<dbReference type="EMBL" id="JAUKTV010000005">
    <property type="protein sequence ID" value="KAK0737332.1"/>
    <property type="molecule type" value="Genomic_DNA"/>
</dbReference>
<name>A0AA40EGA6_9PEZI</name>
<protein>
    <submittedName>
        <fullName evidence="2">Uncharacterized protein</fullName>
    </submittedName>
</protein>
<organism evidence="2 3">
    <name type="scientific">Apiosordaria backusii</name>
    <dbReference type="NCBI Taxonomy" id="314023"/>
    <lineage>
        <taxon>Eukaryota</taxon>
        <taxon>Fungi</taxon>
        <taxon>Dikarya</taxon>
        <taxon>Ascomycota</taxon>
        <taxon>Pezizomycotina</taxon>
        <taxon>Sordariomycetes</taxon>
        <taxon>Sordariomycetidae</taxon>
        <taxon>Sordariales</taxon>
        <taxon>Lasiosphaeriaceae</taxon>
        <taxon>Apiosordaria</taxon>
    </lineage>
</organism>
<feature type="transmembrane region" description="Helical" evidence="1">
    <location>
        <begin position="50"/>
        <end position="77"/>
    </location>
</feature>
<reference evidence="2" key="1">
    <citation type="submission" date="2023-06" db="EMBL/GenBank/DDBJ databases">
        <title>Genome-scale phylogeny and comparative genomics of the fungal order Sordariales.</title>
        <authorList>
            <consortium name="Lawrence Berkeley National Laboratory"/>
            <person name="Hensen N."/>
            <person name="Bonometti L."/>
            <person name="Westerberg I."/>
            <person name="Brannstrom I.O."/>
            <person name="Guillou S."/>
            <person name="Cros-Aarteil S."/>
            <person name="Calhoun S."/>
            <person name="Haridas S."/>
            <person name="Kuo A."/>
            <person name="Mondo S."/>
            <person name="Pangilinan J."/>
            <person name="Riley R."/>
            <person name="Labutti K."/>
            <person name="Andreopoulos B."/>
            <person name="Lipzen A."/>
            <person name="Chen C."/>
            <person name="Yanf M."/>
            <person name="Daum C."/>
            <person name="Ng V."/>
            <person name="Clum A."/>
            <person name="Steindorff A."/>
            <person name="Ohm R."/>
            <person name="Martin F."/>
            <person name="Silar P."/>
            <person name="Natvig D."/>
            <person name="Lalanne C."/>
            <person name="Gautier V."/>
            <person name="Ament-Velasquez S.L."/>
            <person name="Kruys A."/>
            <person name="Hutchinson M.I."/>
            <person name="Powell A.J."/>
            <person name="Barry K."/>
            <person name="Miller A.N."/>
            <person name="Grigoriev I.V."/>
            <person name="Debuchy R."/>
            <person name="Gladieux P."/>
            <person name="Thoren M.H."/>
            <person name="Johannesson H."/>
        </authorList>
    </citation>
    <scope>NUCLEOTIDE SEQUENCE</scope>
    <source>
        <strain evidence="2">CBS 540.89</strain>
    </source>
</reference>
<feature type="transmembrane region" description="Helical" evidence="1">
    <location>
        <begin position="229"/>
        <end position="254"/>
    </location>
</feature>
<keyword evidence="1" id="KW-0472">Membrane</keyword>
<feature type="transmembrane region" description="Helical" evidence="1">
    <location>
        <begin position="16"/>
        <end position="38"/>
    </location>
</feature>
<evidence type="ECO:0000256" key="1">
    <source>
        <dbReference type="SAM" id="Phobius"/>
    </source>
</evidence>
<accession>A0AA40EGA6</accession>
<keyword evidence="1" id="KW-0812">Transmembrane</keyword>
<keyword evidence="1" id="KW-1133">Transmembrane helix</keyword>
<feature type="transmembrane region" description="Helical" evidence="1">
    <location>
        <begin position="192"/>
        <end position="217"/>
    </location>
</feature>
<evidence type="ECO:0000313" key="2">
    <source>
        <dbReference type="EMBL" id="KAK0737332.1"/>
    </source>
</evidence>
<keyword evidence="3" id="KW-1185">Reference proteome</keyword>
<comment type="caution">
    <text evidence="2">The sequence shown here is derived from an EMBL/GenBank/DDBJ whole genome shotgun (WGS) entry which is preliminary data.</text>
</comment>